<evidence type="ECO:0000313" key="1">
    <source>
        <dbReference type="EMBL" id="GAA1411994.1"/>
    </source>
</evidence>
<accession>A0ABN1YGB9</accession>
<proteinExistence type="predicted"/>
<sequence>MDAAQTALALLAPDQLPSLRLLFTVRVADCHLLAHDPRAAAELLGSVLATCGGEDGLPPLARRELAGLRSRLVGHGLAG</sequence>
<dbReference type="Proteomes" id="UP001499863">
    <property type="component" value="Unassembled WGS sequence"/>
</dbReference>
<evidence type="ECO:0000313" key="2">
    <source>
        <dbReference type="Proteomes" id="UP001499863"/>
    </source>
</evidence>
<keyword evidence="2" id="KW-1185">Reference proteome</keyword>
<organism evidence="1 2">
    <name type="scientific">Kitasatospora putterlickiae</name>
    <dbReference type="NCBI Taxonomy" id="221725"/>
    <lineage>
        <taxon>Bacteria</taxon>
        <taxon>Bacillati</taxon>
        <taxon>Actinomycetota</taxon>
        <taxon>Actinomycetes</taxon>
        <taxon>Kitasatosporales</taxon>
        <taxon>Streptomycetaceae</taxon>
        <taxon>Kitasatospora</taxon>
    </lineage>
</organism>
<reference evidence="1 2" key="1">
    <citation type="journal article" date="2019" name="Int. J. Syst. Evol. Microbiol.">
        <title>The Global Catalogue of Microorganisms (GCM) 10K type strain sequencing project: providing services to taxonomists for standard genome sequencing and annotation.</title>
        <authorList>
            <consortium name="The Broad Institute Genomics Platform"/>
            <consortium name="The Broad Institute Genome Sequencing Center for Infectious Disease"/>
            <person name="Wu L."/>
            <person name="Ma J."/>
        </authorList>
    </citation>
    <scope>NUCLEOTIDE SEQUENCE [LARGE SCALE GENOMIC DNA]</scope>
    <source>
        <strain evidence="1 2">JCM 12393</strain>
    </source>
</reference>
<dbReference type="EMBL" id="BAAAKJ010000423">
    <property type="protein sequence ID" value="GAA1411994.1"/>
    <property type="molecule type" value="Genomic_DNA"/>
</dbReference>
<comment type="caution">
    <text evidence="1">The sequence shown here is derived from an EMBL/GenBank/DDBJ whole genome shotgun (WGS) entry which is preliminary data.</text>
</comment>
<name>A0ABN1YGB9_9ACTN</name>
<protein>
    <submittedName>
        <fullName evidence="1">Uncharacterized protein</fullName>
    </submittedName>
</protein>
<gene>
    <name evidence="1" type="ORF">GCM10009639_63960</name>
</gene>